<dbReference type="GeneID" id="91097437"/>
<dbReference type="Proteomes" id="UP001355207">
    <property type="component" value="Chromosome 9"/>
</dbReference>
<sequence length="287" mass="32871">MPRRTMTISLVDGESRRDTQEYDHYDDYDEYYRIPSSRRSERRQDYGDIDPFDRMFNASPGYFPSRDMPSGSHTQTYYSGDGSTRITYSNTVNSGGSGRESIPYNVIPPPNIPSAQTNYATQIYEQANRNRAAGNTPLYSQEFYNSMEGRARNIETIIARGEDIAPGNEIQMTLRIPELSNAVTMTNVEYTLDKSQIFDPSLTEAEDTQRWLGDLVPFQVLQEQRPHLSHSTLYRASDQILAAAEVWRDQLRPEESRPSTGYPQSSSDRGRRSGASRDHREPRGPRW</sequence>
<protein>
    <submittedName>
        <fullName evidence="2">Uncharacterized protein</fullName>
    </submittedName>
</protein>
<feature type="region of interest" description="Disordered" evidence="1">
    <location>
        <begin position="63"/>
        <end position="82"/>
    </location>
</feature>
<dbReference type="AlphaFoldDB" id="A0AAX4K2K5"/>
<dbReference type="RefSeq" id="XP_066078583.1">
    <property type="nucleotide sequence ID" value="XM_066222486.1"/>
</dbReference>
<dbReference type="EMBL" id="CP144106">
    <property type="protein sequence ID" value="WWC91821.1"/>
    <property type="molecule type" value="Genomic_DNA"/>
</dbReference>
<evidence type="ECO:0000256" key="1">
    <source>
        <dbReference type="SAM" id="MobiDB-lite"/>
    </source>
</evidence>
<name>A0AAX4K2K5_9TREE</name>
<reference evidence="2 3" key="1">
    <citation type="submission" date="2024-01" db="EMBL/GenBank/DDBJ databases">
        <title>Comparative genomics of Cryptococcus and Kwoniella reveals pathogenesis evolution and contrasting modes of karyotype evolution via chromosome fusion or intercentromeric recombination.</title>
        <authorList>
            <person name="Coelho M.A."/>
            <person name="David-Palma M."/>
            <person name="Shea T."/>
            <person name="Bowers K."/>
            <person name="McGinley-Smith S."/>
            <person name="Mohammad A.W."/>
            <person name="Gnirke A."/>
            <person name="Yurkov A.M."/>
            <person name="Nowrousian M."/>
            <person name="Sun S."/>
            <person name="Cuomo C.A."/>
            <person name="Heitman J."/>
        </authorList>
    </citation>
    <scope>NUCLEOTIDE SEQUENCE [LARGE SCALE GENOMIC DNA]</scope>
    <source>
        <strain evidence="2 3">CBS 6074</strain>
    </source>
</reference>
<feature type="compositionally biased region" description="Basic and acidic residues" evidence="1">
    <location>
        <begin position="268"/>
        <end position="287"/>
    </location>
</feature>
<feature type="region of interest" description="Disordered" evidence="1">
    <location>
        <begin position="249"/>
        <end position="287"/>
    </location>
</feature>
<organism evidence="2 3">
    <name type="scientific">Kwoniella dendrophila CBS 6074</name>
    <dbReference type="NCBI Taxonomy" id="1295534"/>
    <lineage>
        <taxon>Eukaryota</taxon>
        <taxon>Fungi</taxon>
        <taxon>Dikarya</taxon>
        <taxon>Basidiomycota</taxon>
        <taxon>Agaricomycotina</taxon>
        <taxon>Tremellomycetes</taxon>
        <taxon>Tremellales</taxon>
        <taxon>Cryptococcaceae</taxon>
        <taxon>Kwoniella</taxon>
    </lineage>
</organism>
<feature type="compositionally biased region" description="Polar residues" evidence="1">
    <location>
        <begin position="71"/>
        <end position="82"/>
    </location>
</feature>
<proteinExistence type="predicted"/>
<evidence type="ECO:0000313" key="2">
    <source>
        <dbReference type="EMBL" id="WWC91821.1"/>
    </source>
</evidence>
<accession>A0AAX4K2K5</accession>
<gene>
    <name evidence="2" type="ORF">L201_006768</name>
</gene>
<keyword evidence="3" id="KW-1185">Reference proteome</keyword>
<evidence type="ECO:0000313" key="3">
    <source>
        <dbReference type="Proteomes" id="UP001355207"/>
    </source>
</evidence>